<comment type="caution">
    <text evidence="11">The sequence shown here is derived from an EMBL/GenBank/DDBJ whole genome shotgun (WGS) entry which is preliminary data.</text>
</comment>
<accession>A0A168GSD4</accession>
<dbReference type="InterPro" id="IPR051132">
    <property type="entry name" value="3-5_Exonuclease_domain"/>
</dbReference>
<dbReference type="Gene3D" id="3.30.420.10">
    <property type="entry name" value="Ribonuclease H-like superfamily/Ribonuclease H"/>
    <property type="match status" value="1"/>
</dbReference>
<dbReference type="Proteomes" id="UP000077051">
    <property type="component" value="Unassembled WGS sequence"/>
</dbReference>
<dbReference type="PANTHER" id="PTHR13620:SF109">
    <property type="entry name" value="3'-5' EXONUCLEASE"/>
    <property type="match status" value="1"/>
</dbReference>
<evidence type="ECO:0000256" key="7">
    <source>
        <dbReference type="ARBA" id="ARBA00023242"/>
    </source>
</evidence>
<dbReference type="GO" id="GO:0003676">
    <property type="term" value="F:nucleic acid binding"/>
    <property type="evidence" value="ECO:0007669"/>
    <property type="project" value="InterPro"/>
</dbReference>
<dbReference type="SUPFAM" id="SSF53098">
    <property type="entry name" value="Ribonuclease H-like"/>
    <property type="match status" value="1"/>
</dbReference>
<evidence type="ECO:0000313" key="11">
    <source>
        <dbReference type="EMBL" id="OAC97977.1"/>
    </source>
</evidence>
<dbReference type="GO" id="GO:0046872">
    <property type="term" value="F:metal ion binding"/>
    <property type="evidence" value="ECO:0007669"/>
    <property type="project" value="UniProtKB-KW"/>
</dbReference>
<evidence type="ECO:0000256" key="1">
    <source>
        <dbReference type="ARBA" id="ARBA00004123"/>
    </source>
</evidence>
<evidence type="ECO:0000256" key="3">
    <source>
        <dbReference type="ARBA" id="ARBA00022723"/>
    </source>
</evidence>
<keyword evidence="6" id="KW-0460">Magnesium</keyword>
<dbReference type="InterPro" id="IPR012337">
    <property type="entry name" value="RNaseH-like_sf"/>
</dbReference>
<organism evidence="11 12">
    <name type="scientific">Mucor lusitanicus CBS 277.49</name>
    <dbReference type="NCBI Taxonomy" id="747725"/>
    <lineage>
        <taxon>Eukaryota</taxon>
        <taxon>Fungi</taxon>
        <taxon>Fungi incertae sedis</taxon>
        <taxon>Mucoromycota</taxon>
        <taxon>Mucoromycotina</taxon>
        <taxon>Mucoromycetes</taxon>
        <taxon>Mucorales</taxon>
        <taxon>Mucorineae</taxon>
        <taxon>Mucoraceae</taxon>
        <taxon>Mucor</taxon>
    </lineage>
</organism>
<keyword evidence="7" id="KW-0539">Nucleus</keyword>
<evidence type="ECO:0000256" key="5">
    <source>
        <dbReference type="ARBA" id="ARBA00022839"/>
    </source>
</evidence>
<keyword evidence="4" id="KW-0378">Hydrolase</keyword>
<dbReference type="GO" id="GO:0008408">
    <property type="term" value="F:3'-5' exonuclease activity"/>
    <property type="evidence" value="ECO:0007669"/>
    <property type="project" value="InterPro"/>
</dbReference>
<dbReference type="STRING" id="747725.A0A168GSD4"/>
<dbReference type="GO" id="GO:0006139">
    <property type="term" value="P:nucleobase-containing compound metabolic process"/>
    <property type="evidence" value="ECO:0007669"/>
    <property type="project" value="InterPro"/>
</dbReference>
<keyword evidence="5" id="KW-0269">Exonuclease</keyword>
<reference evidence="11 12" key="1">
    <citation type="submission" date="2015-06" db="EMBL/GenBank/DDBJ databases">
        <title>Expansion of signal transduction pathways in fungi by whole-genome duplication.</title>
        <authorList>
            <consortium name="DOE Joint Genome Institute"/>
            <person name="Corrochano L.M."/>
            <person name="Kuo A."/>
            <person name="Marcet-Houben M."/>
            <person name="Polaino S."/>
            <person name="Salamov A."/>
            <person name="Villalobos J.M."/>
            <person name="Alvarez M.I."/>
            <person name="Avalos J."/>
            <person name="Benito E.P."/>
            <person name="Benoit I."/>
            <person name="Burger G."/>
            <person name="Camino L.P."/>
            <person name="Canovas D."/>
            <person name="Cerda-Olmedo E."/>
            <person name="Cheng J.-F."/>
            <person name="Dominguez A."/>
            <person name="Elias M."/>
            <person name="Eslava A.P."/>
            <person name="Glaser F."/>
            <person name="Grimwood J."/>
            <person name="Gutierrez G."/>
            <person name="Heitman J."/>
            <person name="Henrissat B."/>
            <person name="Iturriaga E.A."/>
            <person name="Lang B.F."/>
            <person name="Lavin J.L."/>
            <person name="Lee S."/>
            <person name="Li W."/>
            <person name="Lindquist E."/>
            <person name="Lopez-Garcia S."/>
            <person name="Luque E.M."/>
            <person name="Marcos A.T."/>
            <person name="Martin J."/>
            <person name="Mccluskey K."/>
            <person name="Medina H.R."/>
            <person name="Miralles-Duran A."/>
            <person name="Miyazaki A."/>
            <person name="Munoz-Torres E."/>
            <person name="Oguiza J.A."/>
            <person name="Ohm R."/>
            <person name="Olmedo M."/>
            <person name="Orejas M."/>
            <person name="Ortiz-Castellanos L."/>
            <person name="Pisabarro A.G."/>
            <person name="Rodriguez-Romero J."/>
            <person name="Ruiz-Herrera J."/>
            <person name="Ruiz-Vazquez R."/>
            <person name="Sanz C."/>
            <person name="Schackwitz W."/>
            <person name="Schmutz J."/>
            <person name="Shahriari M."/>
            <person name="Shelest E."/>
            <person name="Silva-Franco F."/>
            <person name="Soanes D."/>
            <person name="Syed K."/>
            <person name="Tagua V.G."/>
            <person name="Talbot N.J."/>
            <person name="Thon M."/>
            <person name="De Vries R.P."/>
            <person name="Wiebenga A."/>
            <person name="Yadav J.S."/>
            <person name="Braun E.L."/>
            <person name="Baker S."/>
            <person name="Garre V."/>
            <person name="Horwitz B."/>
            <person name="Torres-Martinez S."/>
            <person name="Idnurm A."/>
            <person name="Herrera-Estrella A."/>
            <person name="Gabaldon T."/>
            <person name="Grigoriev I.V."/>
        </authorList>
    </citation>
    <scope>NUCLEOTIDE SEQUENCE [LARGE SCALE GENOMIC DNA]</scope>
    <source>
        <strain evidence="11 12">CBS 277.49</strain>
    </source>
</reference>
<keyword evidence="2" id="KW-0540">Nuclease</keyword>
<keyword evidence="12" id="KW-1185">Reference proteome</keyword>
<evidence type="ECO:0000256" key="2">
    <source>
        <dbReference type="ARBA" id="ARBA00022722"/>
    </source>
</evidence>
<dbReference type="EMBL" id="AMYB01000012">
    <property type="protein sequence ID" value="OAC97977.1"/>
    <property type="molecule type" value="Genomic_DNA"/>
</dbReference>
<gene>
    <name evidence="11" type="ORF">MUCCIDRAFT_168121</name>
</gene>
<dbReference type="InterPro" id="IPR002562">
    <property type="entry name" value="3'-5'_exonuclease_dom"/>
</dbReference>
<sequence>MYVGFDFEWVCKLVKNVTGHRKVSLVQVAFGKDVYLFYLRKNGLRYQLKALIECNDIVKIVRGVKSDVTRLINYYEISTRTGDKAGYVEVSTKYLNMGYIDRVLCEDVLEKYLPKTRSIRAGDWNAENLSPDQRNYAAIDAYVGKKLYETMDSLPRLNSEIEKATPGTCVSLYASKNTCRGPSLAVVGKIVEELAATNVYW</sequence>
<dbReference type="OrthoDB" id="2290812at2759"/>
<dbReference type="VEuPathDB" id="FungiDB:MUCCIDRAFT_168121"/>
<feature type="domain" description="3'-5' exonuclease" evidence="10">
    <location>
        <begin position="2"/>
        <end position="152"/>
    </location>
</feature>
<dbReference type="GO" id="GO:0005634">
    <property type="term" value="C:nucleus"/>
    <property type="evidence" value="ECO:0007669"/>
    <property type="project" value="UniProtKB-SubCell"/>
</dbReference>
<protein>
    <recommendedName>
        <fullName evidence="8">3'-5' exonuclease</fullName>
    </recommendedName>
    <alternativeName>
        <fullName evidence="9">Werner Syndrome-like exonuclease</fullName>
    </alternativeName>
</protein>
<evidence type="ECO:0000256" key="9">
    <source>
        <dbReference type="ARBA" id="ARBA00042761"/>
    </source>
</evidence>
<dbReference type="Pfam" id="PF01612">
    <property type="entry name" value="DNA_pol_A_exo1"/>
    <property type="match status" value="1"/>
</dbReference>
<evidence type="ECO:0000256" key="4">
    <source>
        <dbReference type="ARBA" id="ARBA00022801"/>
    </source>
</evidence>
<evidence type="ECO:0000259" key="10">
    <source>
        <dbReference type="Pfam" id="PF01612"/>
    </source>
</evidence>
<name>A0A168GSD4_MUCCL</name>
<evidence type="ECO:0000256" key="6">
    <source>
        <dbReference type="ARBA" id="ARBA00022842"/>
    </source>
</evidence>
<evidence type="ECO:0000313" key="12">
    <source>
        <dbReference type="Proteomes" id="UP000077051"/>
    </source>
</evidence>
<evidence type="ECO:0000256" key="8">
    <source>
        <dbReference type="ARBA" id="ARBA00040531"/>
    </source>
</evidence>
<dbReference type="AlphaFoldDB" id="A0A168GSD4"/>
<dbReference type="InterPro" id="IPR036397">
    <property type="entry name" value="RNaseH_sf"/>
</dbReference>
<keyword evidence="3" id="KW-0479">Metal-binding</keyword>
<dbReference type="PANTHER" id="PTHR13620">
    <property type="entry name" value="3-5 EXONUCLEASE"/>
    <property type="match status" value="1"/>
</dbReference>
<proteinExistence type="predicted"/>
<comment type="subcellular location">
    <subcellularLocation>
        <location evidence="1">Nucleus</location>
    </subcellularLocation>
</comment>